<reference evidence="6" key="1">
    <citation type="submission" date="2025-08" db="UniProtKB">
        <authorList>
            <consortium name="RefSeq"/>
        </authorList>
    </citation>
    <scope>IDENTIFICATION</scope>
    <source>
        <tissue evidence="6">White muscle</tissue>
    </source>
</reference>
<evidence type="ECO:0000256" key="3">
    <source>
        <dbReference type="SAM" id="SignalP"/>
    </source>
</evidence>
<feature type="chain" id="PRO_5035868557" evidence="3">
    <location>
        <begin position="20"/>
        <end position="239"/>
    </location>
</feature>
<evidence type="ECO:0000259" key="4">
    <source>
        <dbReference type="PROSITE" id="PS50015"/>
    </source>
</evidence>
<evidence type="ECO:0000256" key="1">
    <source>
        <dbReference type="ARBA" id="ARBA00023157"/>
    </source>
</evidence>
<evidence type="ECO:0000313" key="6">
    <source>
        <dbReference type="RefSeq" id="XP_038854414.1"/>
    </source>
</evidence>
<dbReference type="GeneID" id="120051544"/>
<feature type="signal peptide" evidence="3">
    <location>
        <begin position="1"/>
        <end position="19"/>
    </location>
</feature>
<sequence>MKTSLVLLALGLLACSVHGQEEVDTDNDHKEVEHLNTTKPSTDLGKDFDEDPEWQELSWSPLCGLCKELLTLVKKALSSHPTREEIKLALLVACDALGPASPVCMSMVNMWMDVLIDELLKHIKVRPICVKIHACKPKNVLDWRNRQNMEKQSDNFTDASMLTQQPFKMPTCWVCKTLQTIVKKVITSCPSSRDDIKLELKMACDELGPLSPVCKDLPETSFEVLLKEFTCSHDKNNLN</sequence>
<dbReference type="Proteomes" id="UP000808372">
    <property type="component" value="Chromosome 7"/>
</dbReference>
<protein>
    <submittedName>
        <fullName evidence="6">Uncharacterized protein LOC120051544 isoform X1</fullName>
    </submittedName>
</protein>
<feature type="domain" description="Saposin B-type" evidence="4">
    <location>
        <begin position="59"/>
        <end position="139"/>
    </location>
</feature>
<feature type="compositionally biased region" description="Basic and acidic residues" evidence="2">
    <location>
        <begin position="26"/>
        <end position="36"/>
    </location>
</feature>
<dbReference type="RefSeq" id="XP_038854414.1">
    <property type="nucleotide sequence ID" value="XM_038998486.1"/>
</dbReference>
<keyword evidence="5" id="KW-1185">Reference proteome</keyword>
<name>A0A8U0UJE4_SALNM</name>
<evidence type="ECO:0000313" key="5">
    <source>
        <dbReference type="Proteomes" id="UP000808372"/>
    </source>
</evidence>
<keyword evidence="3" id="KW-0732">Signal</keyword>
<feature type="region of interest" description="Disordered" evidence="2">
    <location>
        <begin position="23"/>
        <end position="47"/>
    </location>
</feature>
<dbReference type="InterPro" id="IPR038847">
    <property type="entry name" value="Granulysin-like"/>
</dbReference>
<organism evidence="5 6">
    <name type="scientific">Salvelinus namaycush</name>
    <name type="common">Lake trout</name>
    <name type="synonym">Salmo namaycush</name>
    <dbReference type="NCBI Taxonomy" id="8040"/>
    <lineage>
        <taxon>Eukaryota</taxon>
        <taxon>Metazoa</taxon>
        <taxon>Chordata</taxon>
        <taxon>Craniata</taxon>
        <taxon>Vertebrata</taxon>
        <taxon>Euteleostomi</taxon>
        <taxon>Actinopterygii</taxon>
        <taxon>Neopterygii</taxon>
        <taxon>Teleostei</taxon>
        <taxon>Protacanthopterygii</taxon>
        <taxon>Salmoniformes</taxon>
        <taxon>Salmonidae</taxon>
        <taxon>Salmoninae</taxon>
        <taxon>Salvelinus</taxon>
    </lineage>
</organism>
<proteinExistence type="predicted"/>
<dbReference type="KEGG" id="snh:120051544"/>
<dbReference type="GO" id="GO:0042742">
    <property type="term" value="P:defense response to bacterium"/>
    <property type="evidence" value="ECO:0007669"/>
    <property type="project" value="InterPro"/>
</dbReference>
<accession>A0A8U0UJE4</accession>
<dbReference type="SUPFAM" id="SSF47862">
    <property type="entry name" value="Saposin"/>
    <property type="match status" value="2"/>
</dbReference>
<dbReference type="InterPro" id="IPR011001">
    <property type="entry name" value="Saposin-like"/>
</dbReference>
<dbReference type="PROSITE" id="PS51257">
    <property type="entry name" value="PROKAR_LIPOPROTEIN"/>
    <property type="match status" value="1"/>
</dbReference>
<dbReference type="AlphaFoldDB" id="A0A8U0UJE4"/>
<dbReference type="PANTHER" id="PTHR15541">
    <property type="entry name" value="GRANULYSIN RELATED"/>
    <property type="match status" value="1"/>
</dbReference>
<keyword evidence="1" id="KW-1015">Disulfide bond</keyword>
<dbReference type="SMART" id="SM00741">
    <property type="entry name" value="SapB"/>
    <property type="match status" value="1"/>
</dbReference>
<dbReference type="PANTHER" id="PTHR15541:SF2">
    <property type="entry name" value="GRANULYSIN"/>
    <property type="match status" value="1"/>
</dbReference>
<evidence type="ECO:0000256" key="2">
    <source>
        <dbReference type="SAM" id="MobiDB-lite"/>
    </source>
</evidence>
<gene>
    <name evidence="6" type="primary">LOC120051544</name>
</gene>
<dbReference type="PROSITE" id="PS50015">
    <property type="entry name" value="SAP_B"/>
    <property type="match status" value="1"/>
</dbReference>
<dbReference type="InterPro" id="IPR008139">
    <property type="entry name" value="SaposinB_dom"/>
</dbReference>
<dbReference type="Gene3D" id="1.10.225.10">
    <property type="entry name" value="Saposin-like"/>
    <property type="match status" value="1"/>
</dbReference>